<keyword evidence="3" id="KW-1185">Reference proteome</keyword>
<evidence type="ECO:0000313" key="1">
    <source>
        <dbReference type="EMBL" id="GBN52294.1"/>
    </source>
</evidence>
<gene>
    <name evidence="2" type="ORF">AVEN_110768_1</name>
    <name evidence="1" type="ORF">AVEN_237091_1</name>
</gene>
<dbReference type="EMBL" id="BGPR01133908">
    <property type="protein sequence ID" value="GBN52323.1"/>
    <property type="molecule type" value="Genomic_DNA"/>
</dbReference>
<dbReference type="AlphaFoldDB" id="A0A4Y2PLW9"/>
<dbReference type="EMBL" id="BGPR01133898">
    <property type="protein sequence ID" value="GBN52294.1"/>
    <property type="molecule type" value="Genomic_DNA"/>
</dbReference>
<comment type="caution">
    <text evidence="1">The sequence shown here is derived from an EMBL/GenBank/DDBJ whole genome shotgun (WGS) entry which is preliminary data.</text>
</comment>
<proteinExistence type="predicted"/>
<organism evidence="1 3">
    <name type="scientific">Araneus ventricosus</name>
    <name type="common">Orbweaver spider</name>
    <name type="synonym">Epeira ventricosa</name>
    <dbReference type="NCBI Taxonomy" id="182803"/>
    <lineage>
        <taxon>Eukaryota</taxon>
        <taxon>Metazoa</taxon>
        <taxon>Ecdysozoa</taxon>
        <taxon>Arthropoda</taxon>
        <taxon>Chelicerata</taxon>
        <taxon>Arachnida</taxon>
        <taxon>Araneae</taxon>
        <taxon>Araneomorphae</taxon>
        <taxon>Entelegynae</taxon>
        <taxon>Araneoidea</taxon>
        <taxon>Araneidae</taxon>
        <taxon>Araneus</taxon>
    </lineage>
</organism>
<protein>
    <submittedName>
        <fullName evidence="1">Uncharacterized protein</fullName>
    </submittedName>
</protein>
<evidence type="ECO:0000313" key="3">
    <source>
        <dbReference type="Proteomes" id="UP000499080"/>
    </source>
</evidence>
<reference evidence="1 3" key="1">
    <citation type="journal article" date="2019" name="Sci. Rep.">
        <title>Orb-weaving spider Araneus ventricosus genome elucidates the spidroin gene catalogue.</title>
        <authorList>
            <person name="Kono N."/>
            <person name="Nakamura H."/>
            <person name="Ohtoshi R."/>
            <person name="Moran D.A.P."/>
            <person name="Shinohara A."/>
            <person name="Yoshida Y."/>
            <person name="Fujiwara M."/>
            <person name="Mori M."/>
            <person name="Tomita M."/>
            <person name="Arakawa K."/>
        </authorList>
    </citation>
    <scope>NUCLEOTIDE SEQUENCE [LARGE SCALE GENOMIC DNA]</scope>
</reference>
<feature type="non-terminal residue" evidence="1">
    <location>
        <position position="37"/>
    </location>
</feature>
<sequence>MDSTFSLQKGSGGLEARSWLVGRRIPISKPDSTKEPP</sequence>
<dbReference type="Proteomes" id="UP000499080">
    <property type="component" value="Unassembled WGS sequence"/>
</dbReference>
<evidence type="ECO:0000313" key="2">
    <source>
        <dbReference type="EMBL" id="GBN52323.1"/>
    </source>
</evidence>
<name>A0A4Y2PLW9_ARAVE</name>
<accession>A0A4Y2PLW9</accession>